<sequence length="237" mass="27287">MNIIVAKQGVRKYSTVFVRTFSTQDQGSSSQEKLESMFDSFLKRVEVIQEEYFTSDTEKTVEEAHQEVLRSAYLSRYAMDQTLEKISIFSNAFTAKREELDILKGSIETKSLNKLEKLLPDNKTRPSLLQPVCHGLALVGALATPFLGEERSFKVLKTMEDAIQDEHDSMLRSLNKHKIEDKKTRSILVQTRDAGYDFFDENFPELKDNSKDTDFDKNLQTATKAFTRGFIRLSRYI</sequence>
<proteinExistence type="predicted"/>
<evidence type="ECO:0000313" key="2">
    <source>
        <dbReference type="Proteomes" id="UP001295684"/>
    </source>
</evidence>
<protein>
    <submittedName>
        <fullName evidence="1">Uncharacterized protein</fullName>
    </submittedName>
</protein>
<comment type="caution">
    <text evidence="1">The sequence shown here is derived from an EMBL/GenBank/DDBJ whole genome shotgun (WGS) entry which is preliminary data.</text>
</comment>
<name>A0AAD2D4A8_EUPCR</name>
<accession>A0AAD2D4A8</accession>
<dbReference type="EMBL" id="CAMPGE010020816">
    <property type="protein sequence ID" value="CAI2379013.1"/>
    <property type="molecule type" value="Genomic_DNA"/>
</dbReference>
<keyword evidence="2" id="KW-1185">Reference proteome</keyword>
<dbReference type="AlphaFoldDB" id="A0AAD2D4A8"/>
<dbReference type="Proteomes" id="UP001295684">
    <property type="component" value="Unassembled WGS sequence"/>
</dbReference>
<evidence type="ECO:0000313" key="1">
    <source>
        <dbReference type="EMBL" id="CAI2379013.1"/>
    </source>
</evidence>
<organism evidence="1 2">
    <name type="scientific">Euplotes crassus</name>
    <dbReference type="NCBI Taxonomy" id="5936"/>
    <lineage>
        <taxon>Eukaryota</taxon>
        <taxon>Sar</taxon>
        <taxon>Alveolata</taxon>
        <taxon>Ciliophora</taxon>
        <taxon>Intramacronucleata</taxon>
        <taxon>Spirotrichea</taxon>
        <taxon>Hypotrichia</taxon>
        <taxon>Euplotida</taxon>
        <taxon>Euplotidae</taxon>
        <taxon>Moneuplotes</taxon>
    </lineage>
</organism>
<gene>
    <name evidence="1" type="ORF">ECRASSUSDP1_LOCUS20418</name>
</gene>
<dbReference type="Pfam" id="PF03232">
    <property type="entry name" value="COQ7"/>
    <property type="match status" value="1"/>
</dbReference>
<reference evidence="1" key="1">
    <citation type="submission" date="2023-07" db="EMBL/GenBank/DDBJ databases">
        <authorList>
            <consortium name="AG Swart"/>
            <person name="Singh M."/>
            <person name="Singh A."/>
            <person name="Seah K."/>
            <person name="Emmerich C."/>
        </authorList>
    </citation>
    <scope>NUCLEOTIDE SEQUENCE</scope>
    <source>
        <strain evidence="1">DP1</strain>
    </source>
</reference>